<evidence type="ECO:0000256" key="1">
    <source>
        <dbReference type="SAM" id="MobiDB-lite"/>
    </source>
</evidence>
<evidence type="ECO:0000313" key="4">
    <source>
        <dbReference type="Proteomes" id="UP000244962"/>
    </source>
</evidence>
<reference evidence="4" key="1">
    <citation type="submission" date="2018-04" db="EMBL/GenBank/DDBJ databases">
        <authorList>
            <person name="Liu S."/>
            <person name="Wang Z."/>
            <person name="Li J."/>
        </authorList>
    </citation>
    <scope>NUCLEOTIDE SEQUENCE [LARGE SCALE GENOMIC DNA]</scope>
    <source>
        <strain evidence="4">622</strain>
    </source>
</reference>
<gene>
    <name evidence="3" type="ORF">DF223_00230</name>
</gene>
<feature type="domain" description="LysM" evidence="2">
    <location>
        <begin position="164"/>
        <end position="208"/>
    </location>
</feature>
<sequence length="370" mass="37279">MSLPPASHLLSQNLPAVDGSAERALTESATNSRAHGRRRARNLTLPLVLTGSLAASMQIALPAAAHSPMSSPKPRSSVPAPTPPTAAPTPLTIQAAPAQYTVESGDTISGIASKFGLATASVLALNGLGWSSMIFPGQTLLLTGATASPDATQPTPPPPAPSSSTYTVVSGDTVSGIASAHGVSVAAVFAANGLSSGSIIYPGQDLAIPGGSPTSAVPAPAPAPAPAPPTEAAITPMTAEMRSNAAIIVSTARAIGVSDHGIVIALVTAAQESSLRNVQHGDRDSLGLFQQRPSMGWGTAEQALDPVRATKAFFGGHVNPNPGLTTGLLDIDGWESLTISAAAQAVQKSAHPDAYSKWEASARSWVSELG</sequence>
<evidence type="ECO:0000259" key="2">
    <source>
        <dbReference type="PROSITE" id="PS51782"/>
    </source>
</evidence>
<comment type="caution">
    <text evidence="3">The sequence shown here is derived from an EMBL/GenBank/DDBJ whole genome shotgun (WGS) entry which is preliminary data.</text>
</comment>
<dbReference type="SMART" id="SM00257">
    <property type="entry name" value="LysM"/>
    <property type="match status" value="2"/>
</dbReference>
<feature type="region of interest" description="Disordered" evidence="1">
    <location>
        <begin position="65"/>
        <end position="90"/>
    </location>
</feature>
<dbReference type="PANTHER" id="PTHR33734:SF22">
    <property type="entry name" value="MEMBRANE-BOUND LYTIC MUREIN TRANSGLYCOSYLASE D"/>
    <property type="match status" value="1"/>
</dbReference>
<dbReference type="EMBL" id="QEFB01000001">
    <property type="protein sequence ID" value="PWC07833.1"/>
    <property type="molecule type" value="Genomic_DNA"/>
</dbReference>
<dbReference type="Proteomes" id="UP000244962">
    <property type="component" value="Unassembled WGS sequence"/>
</dbReference>
<dbReference type="PROSITE" id="PS51782">
    <property type="entry name" value="LYSM"/>
    <property type="match status" value="2"/>
</dbReference>
<dbReference type="InterPro" id="IPR018392">
    <property type="entry name" value="LysM"/>
</dbReference>
<accession>A0A2U1TGC3</accession>
<feature type="region of interest" description="Disordered" evidence="1">
    <location>
        <begin position="146"/>
        <end position="165"/>
    </location>
</feature>
<name>A0A2U1TGC3_9MICO</name>
<dbReference type="SUPFAM" id="SSF54106">
    <property type="entry name" value="LysM domain"/>
    <property type="match status" value="2"/>
</dbReference>
<dbReference type="PANTHER" id="PTHR33734">
    <property type="entry name" value="LYSM DOMAIN-CONTAINING GPI-ANCHORED PROTEIN 2"/>
    <property type="match status" value="1"/>
</dbReference>
<dbReference type="Gene3D" id="3.10.350.10">
    <property type="entry name" value="LysM domain"/>
    <property type="match status" value="2"/>
</dbReference>
<evidence type="ECO:0000313" key="3">
    <source>
        <dbReference type="EMBL" id="PWC07833.1"/>
    </source>
</evidence>
<dbReference type="AlphaFoldDB" id="A0A2U1TGC3"/>
<organism evidence="3 4">
    <name type="scientific">Mycetocola zhujimingii</name>
    <dbReference type="NCBI Taxonomy" id="2079792"/>
    <lineage>
        <taxon>Bacteria</taxon>
        <taxon>Bacillati</taxon>
        <taxon>Actinomycetota</taxon>
        <taxon>Actinomycetes</taxon>
        <taxon>Micrococcales</taxon>
        <taxon>Microbacteriaceae</taxon>
        <taxon>Mycetocola</taxon>
    </lineage>
</organism>
<feature type="domain" description="LysM" evidence="2">
    <location>
        <begin position="98"/>
        <end position="142"/>
    </location>
</feature>
<dbReference type="Pfam" id="PF01476">
    <property type="entry name" value="LysM"/>
    <property type="match status" value="2"/>
</dbReference>
<dbReference type="GO" id="GO:0008932">
    <property type="term" value="F:lytic endotransglycosylase activity"/>
    <property type="evidence" value="ECO:0007669"/>
    <property type="project" value="TreeGrafter"/>
</dbReference>
<protein>
    <recommendedName>
        <fullName evidence="2">LysM domain-containing protein</fullName>
    </recommendedName>
</protein>
<keyword evidence="4" id="KW-1185">Reference proteome</keyword>
<dbReference type="CDD" id="cd00118">
    <property type="entry name" value="LysM"/>
    <property type="match status" value="2"/>
</dbReference>
<proteinExistence type="predicted"/>
<dbReference type="InterPro" id="IPR036779">
    <property type="entry name" value="LysM_dom_sf"/>
</dbReference>